<gene>
    <name evidence="1" type="ORF">OWV82_009935</name>
</gene>
<keyword evidence="2" id="KW-1185">Reference proteome</keyword>
<evidence type="ECO:0000313" key="2">
    <source>
        <dbReference type="Proteomes" id="UP001164539"/>
    </source>
</evidence>
<dbReference type="Proteomes" id="UP001164539">
    <property type="component" value="Chromosome 5"/>
</dbReference>
<organism evidence="1 2">
    <name type="scientific">Melia azedarach</name>
    <name type="common">Chinaberry tree</name>
    <dbReference type="NCBI Taxonomy" id="155640"/>
    <lineage>
        <taxon>Eukaryota</taxon>
        <taxon>Viridiplantae</taxon>
        <taxon>Streptophyta</taxon>
        <taxon>Embryophyta</taxon>
        <taxon>Tracheophyta</taxon>
        <taxon>Spermatophyta</taxon>
        <taxon>Magnoliopsida</taxon>
        <taxon>eudicotyledons</taxon>
        <taxon>Gunneridae</taxon>
        <taxon>Pentapetalae</taxon>
        <taxon>rosids</taxon>
        <taxon>malvids</taxon>
        <taxon>Sapindales</taxon>
        <taxon>Meliaceae</taxon>
        <taxon>Melia</taxon>
    </lineage>
</organism>
<reference evidence="1 2" key="1">
    <citation type="journal article" date="2023" name="Science">
        <title>Complex scaffold remodeling in plant triterpene biosynthesis.</title>
        <authorList>
            <person name="De La Pena R."/>
            <person name="Hodgson H."/>
            <person name="Liu J.C."/>
            <person name="Stephenson M.J."/>
            <person name="Martin A.C."/>
            <person name="Owen C."/>
            <person name="Harkess A."/>
            <person name="Leebens-Mack J."/>
            <person name="Jimenez L.E."/>
            <person name="Osbourn A."/>
            <person name="Sattely E.S."/>
        </authorList>
    </citation>
    <scope>NUCLEOTIDE SEQUENCE [LARGE SCALE GENOMIC DNA]</scope>
    <source>
        <strain evidence="2">cv. JPN11</strain>
        <tissue evidence="1">Leaf</tissue>
    </source>
</reference>
<protein>
    <submittedName>
        <fullName evidence="1">Neurogenic locus notch protein-like</fullName>
    </submittedName>
</protein>
<sequence>MGRRFNSNSTSLIISSYHLLLLVFSVFISNLRTSSSEQLMSNNPLQDIACAVINCGEGKCMESNTSMLGFDCECNPGWKKIQIGPLTFPSCVLPNCTVDFQCGNGSPPPPPPPAPIPPPPINFSDPCALIWCGDGKCASNGIGHTCQCYQGSANLFNNSAFACFKQCSLGADCNGLGLGFPAPPPPTNSGSPGNASYDMEPTPTPTPTPTPAAPSSSSKLGGLTMILLAATILTWF</sequence>
<evidence type="ECO:0000313" key="1">
    <source>
        <dbReference type="EMBL" id="KAJ4718227.1"/>
    </source>
</evidence>
<comment type="caution">
    <text evidence="1">The sequence shown here is derived from an EMBL/GenBank/DDBJ whole genome shotgun (WGS) entry which is preliminary data.</text>
</comment>
<accession>A0ACC1Y4U3</accession>
<dbReference type="EMBL" id="CM051398">
    <property type="protein sequence ID" value="KAJ4718227.1"/>
    <property type="molecule type" value="Genomic_DNA"/>
</dbReference>
<name>A0ACC1Y4U3_MELAZ</name>
<proteinExistence type="predicted"/>